<dbReference type="PROSITE" id="PS51186">
    <property type="entry name" value="GNAT"/>
    <property type="match status" value="1"/>
</dbReference>
<dbReference type="Proteomes" id="UP000191285">
    <property type="component" value="Unassembled WGS sequence"/>
</dbReference>
<dbReference type="InterPro" id="IPR052523">
    <property type="entry name" value="Trichothecene_AcTrans"/>
</dbReference>
<evidence type="ECO:0000313" key="3">
    <source>
        <dbReference type="Proteomes" id="UP000191285"/>
    </source>
</evidence>
<dbReference type="Pfam" id="PF00583">
    <property type="entry name" value="Acetyltransf_1"/>
    <property type="match status" value="1"/>
</dbReference>
<dbReference type="PANTHER" id="PTHR42791:SF14">
    <property type="entry name" value="N-ACETYLTRANSFERASE DOMAIN-CONTAINING PROTEIN"/>
    <property type="match status" value="1"/>
</dbReference>
<dbReference type="AlphaFoldDB" id="A0A1V6TQL4"/>
<evidence type="ECO:0000259" key="1">
    <source>
        <dbReference type="PROSITE" id="PS51186"/>
    </source>
</evidence>
<gene>
    <name evidence="2" type="ORF">PENSTE_c003G08425</name>
</gene>
<feature type="domain" description="N-acetyltransferase" evidence="1">
    <location>
        <begin position="88"/>
        <end position="252"/>
    </location>
</feature>
<dbReference type="OrthoDB" id="2832510at2759"/>
<dbReference type="GO" id="GO:0016747">
    <property type="term" value="F:acyltransferase activity, transferring groups other than amino-acyl groups"/>
    <property type="evidence" value="ECO:0007669"/>
    <property type="project" value="InterPro"/>
</dbReference>
<dbReference type="CDD" id="cd04301">
    <property type="entry name" value="NAT_SF"/>
    <property type="match status" value="1"/>
</dbReference>
<dbReference type="Gene3D" id="3.40.630.30">
    <property type="match status" value="1"/>
</dbReference>
<dbReference type="SUPFAM" id="SSF55729">
    <property type="entry name" value="Acyl-CoA N-acyltransferases (Nat)"/>
    <property type="match status" value="1"/>
</dbReference>
<organism evidence="2 3">
    <name type="scientific">Penicillium steckii</name>
    <dbReference type="NCBI Taxonomy" id="303698"/>
    <lineage>
        <taxon>Eukaryota</taxon>
        <taxon>Fungi</taxon>
        <taxon>Dikarya</taxon>
        <taxon>Ascomycota</taxon>
        <taxon>Pezizomycotina</taxon>
        <taxon>Eurotiomycetes</taxon>
        <taxon>Eurotiomycetidae</taxon>
        <taxon>Eurotiales</taxon>
        <taxon>Aspergillaceae</taxon>
        <taxon>Penicillium</taxon>
    </lineage>
</organism>
<dbReference type="PANTHER" id="PTHR42791">
    <property type="entry name" value="GNAT FAMILY ACETYLTRANSFERASE"/>
    <property type="match status" value="1"/>
</dbReference>
<keyword evidence="3" id="KW-1185">Reference proteome</keyword>
<dbReference type="EMBL" id="MLKD01000003">
    <property type="protein sequence ID" value="OQE28581.1"/>
    <property type="molecule type" value="Genomic_DNA"/>
</dbReference>
<dbReference type="InterPro" id="IPR016181">
    <property type="entry name" value="Acyl_CoA_acyltransferase"/>
</dbReference>
<comment type="caution">
    <text evidence="2">The sequence shown here is derived from an EMBL/GenBank/DDBJ whole genome shotgun (WGS) entry which is preliminary data.</text>
</comment>
<accession>A0A1V6TQL4</accession>
<proteinExistence type="predicted"/>
<sequence>MSPAEYKNDVGLRVEPVDGPEDIEQAFHCVSEAFGRQAQDGVWIAMNPGWDTVSGKASGAARMVARWKETTSDKNGNPNTVFLKATLPATKPNDERVIAGLAIWVQASCVEGHGDSPDDDVAKAMNLEGLYPGNESEQRYLAQVMSSLHHTRNEVIKEKASQLPPAVMVLDLCAVDPAYQRKGIARGLVQWGLDEAERRGNLEAILEGSSMGRHVYAKMGFEAQLPEIVYHVDEESASRDRPSNLFMRRKGNSS</sequence>
<evidence type="ECO:0000313" key="2">
    <source>
        <dbReference type="EMBL" id="OQE28581.1"/>
    </source>
</evidence>
<dbReference type="InterPro" id="IPR000182">
    <property type="entry name" value="GNAT_dom"/>
</dbReference>
<protein>
    <recommendedName>
        <fullName evidence="1">N-acetyltransferase domain-containing protein</fullName>
    </recommendedName>
</protein>
<reference evidence="3" key="1">
    <citation type="journal article" date="2017" name="Nat. Microbiol.">
        <title>Global analysis of biosynthetic gene clusters reveals vast potential of secondary metabolite production in Penicillium species.</title>
        <authorList>
            <person name="Nielsen J.C."/>
            <person name="Grijseels S."/>
            <person name="Prigent S."/>
            <person name="Ji B."/>
            <person name="Dainat J."/>
            <person name="Nielsen K.F."/>
            <person name="Frisvad J.C."/>
            <person name="Workman M."/>
            <person name="Nielsen J."/>
        </authorList>
    </citation>
    <scope>NUCLEOTIDE SEQUENCE [LARGE SCALE GENOMIC DNA]</scope>
    <source>
        <strain evidence="3">IBT 24891</strain>
    </source>
</reference>
<dbReference type="STRING" id="303698.A0A1V6TQL4"/>
<name>A0A1V6TQL4_9EURO</name>